<feature type="chain" id="PRO_5021983260" evidence="1">
    <location>
        <begin position="19"/>
        <end position="229"/>
    </location>
</feature>
<proteinExistence type="predicted"/>
<evidence type="ECO:0000313" key="3">
    <source>
        <dbReference type="Proteomes" id="UP000319040"/>
    </source>
</evidence>
<feature type="signal peptide" evidence="1">
    <location>
        <begin position="1"/>
        <end position="18"/>
    </location>
</feature>
<gene>
    <name evidence="2" type="ORF">SAMN06265379_102120</name>
</gene>
<dbReference type="AlphaFoldDB" id="A0A521BVC0"/>
<organism evidence="2 3">
    <name type="scientific">Saccharicrinis carchari</name>
    <dbReference type="NCBI Taxonomy" id="1168039"/>
    <lineage>
        <taxon>Bacteria</taxon>
        <taxon>Pseudomonadati</taxon>
        <taxon>Bacteroidota</taxon>
        <taxon>Bacteroidia</taxon>
        <taxon>Marinilabiliales</taxon>
        <taxon>Marinilabiliaceae</taxon>
        <taxon>Saccharicrinis</taxon>
    </lineage>
</organism>
<dbReference type="Proteomes" id="UP000319040">
    <property type="component" value="Unassembled WGS sequence"/>
</dbReference>
<dbReference type="RefSeq" id="WP_142532436.1">
    <property type="nucleotide sequence ID" value="NZ_FXTB01000002.1"/>
</dbReference>
<accession>A0A521BVC0</accession>
<evidence type="ECO:0000313" key="2">
    <source>
        <dbReference type="EMBL" id="SMO51154.1"/>
    </source>
</evidence>
<protein>
    <submittedName>
        <fullName evidence="2">GLPGLI family protein</fullName>
    </submittedName>
</protein>
<dbReference type="OrthoDB" id="1467107at2"/>
<name>A0A521BVC0_SACCC</name>
<evidence type="ECO:0000256" key="1">
    <source>
        <dbReference type="SAM" id="SignalP"/>
    </source>
</evidence>
<keyword evidence="1" id="KW-0732">Signal</keyword>
<sequence length="229" mass="26232">MRFISYIIILLILLQACANSSQRSDFPNAGEITYRIHYPEEISESPTSNLMPGELILRFNDNMRRYSFKGSFNIFSLDFYSLSPSDSCATIFRFMDNHLLDMGSSESNFFFFDKANEPIIKLIDGPTKDIAGVPCLEATINYPGKETFSVFYTKSINLNMPNRNTPFDKIPGVLMEFFVNYNGVRFHFTAQNIDFIPPEESEFELPDGAKHTSEKEIEGMILTLINNFK</sequence>
<dbReference type="EMBL" id="FXTB01000002">
    <property type="protein sequence ID" value="SMO51154.1"/>
    <property type="molecule type" value="Genomic_DNA"/>
</dbReference>
<keyword evidence="3" id="KW-1185">Reference proteome</keyword>
<dbReference type="PROSITE" id="PS51257">
    <property type="entry name" value="PROKAR_LIPOPROTEIN"/>
    <property type="match status" value="1"/>
</dbReference>
<reference evidence="2 3" key="1">
    <citation type="submission" date="2017-05" db="EMBL/GenBank/DDBJ databases">
        <authorList>
            <person name="Varghese N."/>
            <person name="Submissions S."/>
        </authorList>
    </citation>
    <scope>NUCLEOTIDE SEQUENCE [LARGE SCALE GENOMIC DNA]</scope>
    <source>
        <strain evidence="2 3">DSM 27040</strain>
    </source>
</reference>